<dbReference type="PANTHER" id="PTHR30363">
    <property type="entry name" value="HTH-TYPE TRANSCRIPTIONAL REGULATOR SRLR-RELATED"/>
    <property type="match status" value="1"/>
</dbReference>
<dbReference type="Gene3D" id="1.10.10.10">
    <property type="entry name" value="Winged helix-like DNA-binding domain superfamily/Winged helix DNA-binding domain"/>
    <property type="match status" value="1"/>
</dbReference>
<dbReference type="SMART" id="SM00419">
    <property type="entry name" value="HTH_CRP"/>
    <property type="match status" value="1"/>
</dbReference>
<dbReference type="Pfam" id="PF08220">
    <property type="entry name" value="HTH_DeoR"/>
    <property type="match status" value="1"/>
</dbReference>
<reference evidence="5 6" key="1">
    <citation type="submission" date="2016-10" db="EMBL/GenBank/DDBJ databases">
        <authorList>
            <person name="de Groot N.N."/>
        </authorList>
    </citation>
    <scope>NUCLEOTIDE SEQUENCE [LARGE SCALE GENOMIC DNA]</scope>
    <source>
        <strain evidence="5 6">DSM 25584</strain>
    </source>
</reference>
<evidence type="ECO:0000256" key="2">
    <source>
        <dbReference type="ARBA" id="ARBA00023125"/>
    </source>
</evidence>
<dbReference type="InterPro" id="IPR050313">
    <property type="entry name" value="Carb_Metab_HTH_regulators"/>
</dbReference>
<evidence type="ECO:0000313" key="6">
    <source>
        <dbReference type="Proteomes" id="UP000199415"/>
    </source>
</evidence>
<dbReference type="Pfam" id="PF00455">
    <property type="entry name" value="DeoRC"/>
    <property type="match status" value="1"/>
</dbReference>
<organism evidence="5 6">
    <name type="scientific">Limimonas halophila</name>
    <dbReference type="NCBI Taxonomy" id="1082479"/>
    <lineage>
        <taxon>Bacteria</taxon>
        <taxon>Pseudomonadati</taxon>
        <taxon>Pseudomonadota</taxon>
        <taxon>Alphaproteobacteria</taxon>
        <taxon>Rhodospirillales</taxon>
        <taxon>Rhodovibrionaceae</taxon>
        <taxon>Limimonas</taxon>
    </lineage>
</organism>
<dbReference type="PRINTS" id="PR00037">
    <property type="entry name" value="HTHLACR"/>
</dbReference>
<dbReference type="SUPFAM" id="SSF100950">
    <property type="entry name" value="NagB/RpiA/CoA transferase-like"/>
    <property type="match status" value="1"/>
</dbReference>
<dbReference type="GO" id="GO:0003700">
    <property type="term" value="F:DNA-binding transcription factor activity"/>
    <property type="evidence" value="ECO:0007669"/>
    <property type="project" value="InterPro"/>
</dbReference>
<accession>A0A1G7LJK8</accession>
<evidence type="ECO:0000313" key="5">
    <source>
        <dbReference type="EMBL" id="SDF49665.1"/>
    </source>
</evidence>
<dbReference type="PROSITE" id="PS51000">
    <property type="entry name" value="HTH_DEOR_2"/>
    <property type="match status" value="1"/>
</dbReference>
<dbReference type="InterPro" id="IPR001034">
    <property type="entry name" value="DeoR_HTH"/>
</dbReference>
<dbReference type="SMART" id="SM00420">
    <property type="entry name" value="HTH_DEOR"/>
    <property type="match status" value="1"/>
</dbReference>
<dbReference type="GO" id="GO:0003677">
    <property type="term" value="F:DNA binding"/>
    <property type="evidence" value="ECO:0007669"/>
    <property type="project" value="UniProtKB-KW"/>
</dbReference>
<keyword evidence="6" id="KW-1185">Reference proteome</keyword>
<feature type="domain" description="HTH deoR-type" evidence="4">
    <location>
        <begin position="8"/>
        <end position="63"/>
    </location>
</feature>
<dbReference type="InterPro" id="IPR036388">
    <property type="entry name" value="WH-like_DNA-bd_sf"/>
</dbReference>
<evidence type="ECO:0000259" key="4">
    <source>
        <dbReference type="PROSITE" id="PS51000"/>
    </source>
</evidence>
<sequence length="270" mass="29721">MTRRRPHSSERHNAILTQLRRTGNCSVADVADELGVSRETVRRDIKVLEREGLLRTVHGGAVLPDFYEALQEPAFRERMRQQAEEKQAIANLIPSHVAAGDSLMLDSGSTNLYVAHALEGINDLLAITNNTEIARTLGTGGNNQVYLCGGHLRPDDGAVFGRSAVRFVEQFRVRKAILSVGAIAVDDGILDFSMEEAEFAQAIMARADSVIVVADHTKFGRQAPIRVCGLEDVHLIITNRPPPHVFANYLSRFENCRLVHAGEPEAHEPS</sequence>
<evidence type="ECO:0000256" key="3">
    <source>
        <dbReference type="ARBA" id="ARBA00023163"/>
    </source>
</evidence>
<dbReference type="SMART" id="SM01134">
    <property type="entry name" value="DeoRC"/>
    <property type="match status" value="1"/>
</dbReference>
<dbReference type="Proteomes" id="UP000199415">
    <property type="component" value="Unassembled WGS sequence"/>
</dbReference>
<dbReference type="EMBL" id="FNCE01000001">
    <property type="protein sequence ID" value="SDF49665.1"/>
    <property type="molecule type" value="Genomic_DNA"/>
</dbReference>
<dbReference type="SUPFAM" id="SSF46785">
    <property type="entry name" value="Winged helix' DNA-binding domain"/>
    <property type="match status" value="1"/>
</dbReference>
<dbReference type="Gene3D" id="3.40.50.1360">
    <property type="match status" value="1"/>
</dbReference>
<dbReference type="InterPro" id="IPR036390">
    <property type="entry name" value="WH_DNA-bd_sf"/>
</dbReference>
<gene>
    <name evidence="5" type="ORF">SAMN05216241_101275</name>
</gene>
<dbReference type="InterPro" id="IPR037171">
    <property type="entry name" value="NagB/RpiA_transferase-like"/>
</dbReference>
<dbReference type="PROSITE" id="PS00894">
    <property type="entry name" value="HTH_DEOR_1"/>
    <property type="match status" value="1"/>
</dbReference>
<dbReference type="AlphaFoldDB" id="A0A1G7LJK8"/>
<dbReference type="InterPro" id="IPR018356">
    <property type="entry name" value="Tscrpt_reg_HTH_DeoR_CS"/>
</dbReference>
<name>A0A1G7LJK8_9PROT</name>
<keyword evidence="2" id="KW-0238">DNA-binding</keyword>
<evidence type="ECO:0000256" key="1">
    <source>
        <dbReference type="ARBA" id="ARBA00023015"/>
    </source>
</evidence>
<dbReference type="STRING" id="1082479.SAMN05216241_101275"/>
<dbReference type="PANTHER" id="PTHR30363:SF44">
    <property type="entry name" value="AGA OPERON TRANSCRIPTIONAL REPRESSOR-RELATED"/>
    <property type="match status" value="1"/>
</dbReference>
<dbReference type="InterPro" id="IPR012318">
    <property type="entry name" value="HTH_CRP"/>
</dbReference>
<keyword evidence="1" id="KW-0805">Transcription regulation</keyword>
<dbReference type="InterPro" id="IPR014036">
    <property type="entry name" value="DeoR-like_C"/>
</dbReference>
<keyword evidence="3" id="KW-0804">Transcription</keyword>
<dbReference type="RefSeq" id="WP_176758461.1">
    <property type="nucleotide sequence ID" value="NZ_FNCE01000001.1"/>
</dbReference>
<proteinExistence type="predicted"/>
<protein>
    <submittedName>
        <fullName evidence="5">Transcriptional regulator, DeoR family</fullName>
    </submittedName>
</protein>